<reference evidence="1" key="1">
    <citation type="submission" date="2020-07" db="EMBL/GenBank/DDBJ databases">
        <title>Multicomponent nature underlies the extraordinary mechanical properties of spider dragline silk.</title>
        <authorList>
            <person name="Kono N."/>
            <person name="Nakamura H."/>
            <person name="Mori M."/>
            <person name="Yoshida Y."/>
            <person name="Ohtoshi R."/>
            <person name="Malay A.D."/>
            <person name="Moran D.A.P."/>
            <person name="Tomita M."/>
            <person name="Numata K."/>
            <person name="Arakawa K."/>
        </authorList>
    </citation>
    <scope>NUCLEOTIDE SEQUENCE</scope>
</reference>
<proteinExistence type="predicted"/>
<dbReference type="Proteomes" id="UP000887116">
    <property type="component" value="Unassembled WGS sequence"/>
</dbReference>
<organism evidence="1 2">
    <name type="scientific">Trichonephila clavata</name>
    <name type="common">Joro spider</name>
    <name type="synonym">Nephila clavata</name>
    <dbReference type="NCBI Taxonomy" id="2740835"/>
    <lineage>
        <taxon>Eukaryota</taxon>
        <taxon>Metazoa</taxon>
        <taxon>Ecdysozoa</taxon>
        <taxon>Arthropoda</taxon>
        <taxon>Chelicerata</taxon>
        <taxon>Arachnida</taxon>
        <taxon>Araneae</taxon>
        <taxon>Araneomorphae</taxon>
        <taxon>Entelegynae</taxon>
        <taxon>Araneoidea</taxon>
        <taxon>Nephilidae</taxon>
        <taxon>Trichonephila</taxon>
    </lineage>
</organism>
<comment type="caution">
    <text evidence="1">The sequence shown here is derived from an EMBL/GenBank/DDBJ whole genome shotgun (WGS) entry which is preliminary data.</text>
</comment>
<protein>
    <submittedName>
        <fullName evidence="1">Uncharacterized protein</fullName>
    </submittedName>
</protein>
<dbReference type="AlphaFoldDB" id="A0A8X6L7U9"/>
<name>A0A8X6L7U9_TRICU</name>
<accession>A0A8X6L7U9</accession>
<evidence type="ECO:0000313" key="2">
    <source>
        <dbReference type="Proteomes" id="UP000887116"/>
    </source>
</evidence>
<dbReference type="EMBL" id="BMAO01014988">
    <property type="protein sequence ID" value="GFQ98551.1"/>
    <property type="molecule type" value="Genomic_DNA"/>
</dbReference>
<keyword evidence="2" id="KW-1185">Reference proteome</keyword>
<gene>
    <name evidence="1" type="ORF">TNCT_676941</name>
</gene>
<sequence>MISHAIYMIENGNIVTPLPSNEVPDQTASAGAFCGHHHLIPGYGCYFNPVALSGFSLALLPYVAFLFESSELIIKNIYLRLGFSRCNLSHKKVC</sequence>
<evidence type="ECO:0000313" key="1">
    <source>
        <dbReference type="EMBL" id="GFQ98551.1"/>
    </source>
</evidence>